<keyword evidence="5 6" id="KW-0472">Membrane</keyword>
<evidence type="ECO:0000256" key="5">
    <source>
        <dbReference type="ARBA" id="ARBA00023136"/>
    </source>
</evidence>
<keyword evidence="3 6" id="KW-0812">Transmembrane</keyword>
<feature type="transmembrane region" description="Helical" evidence="6">
    <location>
        <begin position="299"/>
        <end position="322"/>
    </location>
</feature>
<dbReference type="InterPro" id="IPR002797">
    <property type="entry name" value="Polysacc_synth"/>
</dbReference>
<feature type="transmembrane region" description="Helical" evidence="6">
    <location>
        <begin position="147"/>
        <end position="170"/>
    </location>
</feature>
<gene>
    <name evidence="7" type="primary">wzx</name>
    <name evidence="7" type="ORF">XBKQ1_2880011</name>
</gene>
<evidence type="ECO:0000313" key="8">
    <source>
        <dbReference type="Proteomes" id="UP000028500"/>
    </source>
</evidence>
<sequence length="414" mass="47124">MNLFKTSLLSLIATSVKLISSFVINKTVAVLIGPSGLAIIGQIQNLVQIIMTIAQGAINTGITKYIAEYGHEDNRTYLLISTSAKITVVCSIISGILIITFSSYISTIFLKNINYQYIFITFGLTIILFSLNQLLLSILNGLKEIKLYISINIIQSIYGLIFTTILIVYFGIDGALFSLVTNQSITFIILIWMLKKHPIIKWANFTKHFNINESKKLLHFAAMTLTSVIAIPTSQIVIRNYITDTIGLKEAGYWQAVWYISSTYLLVVTTTLSTYYLPRLSEIKNKLELRHEIIKGYKAIIPIVVFISAGVFLCKDFIIWILFTEDFKPMRELFKWQLIGDVLKLSSWLIAYIMLSKAMTKLFIITEIIFSLLFIILSMFFISNYGLVGVTYSYAANYAIYLFTIIFFTKNHWL</sequence>
<feature type="transmembrane region" description="Helical" evidence="6">
    <location>
        <begin position="334"/>
        <end position="355"/>
    </location>
</feature>
<keyword evidence="4 6" id="KW-1133">Transmembrane helix</keyword>
<comment type="subcellular location">
    <subcellularLocation>
        <location evidence="1">Cell membrane</location>
        <topology evidence="1">Multi-pass membrane protein</topology>
    </subcellularLocation>
</comment>
<reference evidence="7" key="1">
    <citation type="submission" date="2013-07" db="EMBL/GenBank/DDBJ databases">
        <title>Sub-species coevolution in mutualistic symbiosis.</title>
        <authorList>
            <person name="Murfin K."/>
            <person name="Klassen J."/>
            <person name="Lee M."/>
            <person name="Forst S."/>
            <person name="Stock P."/>
            <person name="Goodrich-Blair H."/>
        </authorList>
    </citation>
    <scope>NUCLEOTIDE SEQUENCE [LARGE SCALE GENOMIC DNA]</scope>
    <source>
        <strain evidence="7">Kraussei Quebec</strain>
    </source>
</reference>
<accession>A0A077PJV2</accession>
<dbReference type="Proteomes" id="UP000028500">
    <property type="component" value="Unassembled WGS sequence"/>
</dbReference>
<dbReference type="GO" id="GO:0005886">
    <property type="term" value="C:plasma membrane"/>
    <property type="evidence" value="ECO:0007669"/>
    <property type="project" value="UniProtKB-SubCell"/>
</dbReference>
<keyword evidence="8" id="KW-1185">Reference proteome</keyword>
<organism evidence="7 8">
    <name type="scientific">Xenorhabdus bovienii str. kraussei Quebec</name>
    <dbReference type="NCBI Taxonomy" id="1398203"/>
    <lineage>
        <taxon>Bacteria</taxon>
        <taxon>Pseudomonadati</taxon>
        <taxon>Pseudomonadota</taxon>
        <taxon>Gammaproteobacteria</taxon>
        <taxon>Enterobacterales</taxon>
        <taxon>Morganellaceae</taxon>
        <taxon>Xenorhabdus</taxon>
    </lineage>
</organism>
<feature type="transmembrane region" description="Helical" evidence="6">
    <location>
        <begin position="45"/>
        <end position="67"/>
    </location>
</feature>
<feature type="transmembrane region" description="Helical" evidence="6">
    <location>
        <begin position="176"/>
        <end position="194"/>
    </location>
</feature>
<evidence type="ECO:0000256" key="4">
    <source>
        <dbReference type="ARBA" id="ARBA00022989"/>
    </source>
</evidence>
<dbReference type="CDD" id="cd13125">
    <property type="entry name" value="MATE_like_10"/>
    <property type="match status" value="1"/>
</dbReference>
<dbReference type="EMBL" id="CBSY010000210">
    <property type="protein sequence ID" value="CDH20996.1"/>
    <property type="molecule type" value="Genomic_DNA"/>
</dbReference>
<feature type="transmembrane region" description="Helical" evidence="6">
    <location>
        <begin position="217"/>
        <end position="238"/>
    </location>
</feature>
<evidence type="ECO:0000256" key="2">
    <source>
        <dbReference type="ARBA" id="ARBA00022475"/>
    </source>
</evidence>
<name>A0A077PJV2_XENBV</name>
<evidence type="ECO:0000256" key="1">
    <source>
        <dbReference type="ARBA" id="ARBA00004651"/>
    </source>
</evidence>
<dbReference type="Pfam" id="PF01943">
    <property type="entry name" value="Polysacc_synt"/>
    <property type="match status" value="1"/>
</dbReference>
<dbReference type="GO" id="GO:0009246">
    <property type="term" value="P:enterobacterial common antigen biosynthetic process"/>
    <property type="evidence" value="ECO:0007669"/>
    <property type="project" value="InterPro"/>
</dbReference>
<dbReference type="AlphaFoldDB" id="A0A077PJV2"/>
<evidence type="ECO:0000313" key="7">
    <source>
        <dbReference type="EMBL" id="CDH20996.1"/>
    </source>
</evidence>
<dbReference type="OrthoDB" id="9769862at2"/>
<feature type="transmembrane region" description="Helical" evidence="6">
    <location>
        <begin position="115"/>
        <end position="135"/>
    </location>
</feature>
<keyword evidence="2" id="KW-1003">Cell membrane</keyword>
<evidence type="ECO:0000256" key="6">
    <source>
        <dbReference type="SAM" id="Phobius"/>
    </source>
</evidence>
<dbReference type="PANTHER" id="PTHR30250">
    <property type="entry name" value="PST FAMILY PREDICTED COLANIC ACID TRANSPORTER"/>
    <property type="match status" value="1"/>
</dbReference>
<protein>
    <submittedName>
        <fullName evidence="7">Wzx</fullName>
    </submittedName>
</protein>
<dbReference type="InterPro" id="IPR044550">
    <property type="entry name" value="WzxE"/>
</dbReference>
<feature type="transmembrane region" description="Helical" evidence="6">
    <location>
        <begin position="362"/>
        <end position="383"/>
    </location>
</feature>
<comment type="caution">
    <text evidence="7">The sequence shown here is derived from an EMBL/GenBank/DDBJ whole genome shotgun (WGS) entry which is preliminary data.</text>
</comment>
<feature type="transmembrane region" description="Helical" evidence="6">
    <location>
        <begin position="389"/>
        <end position="408"/>
    </location>
</feature>
<proteinExistence type="predicted"/>
<evidence type="ECO:0000256" key="3">
    <source>
        <dbReference type="ARBA" id="ARBA00022692"/>
    </source>
</evidence>
<dbReference type="HOGENOM" id="CLU_042154_0_0_6"/>
<dbReference type="PANTHER" id="PTHR30250:SF30">
    <property type="entry name" value="LIPID III FLIPPASE"/>
    <property type="match status" value="1"/>
</dbReference>
<dbReference type="InterPro" id="IPR050833">
    <property type="entry name" value="Poly_Biosynth_Transport"/>
</dbReference>
<dbReference type="RefSeq" id="WP_038250543.1">
    <property type="nucleotide sequence ID" value="NZ_CAWLZI010000269.1"/>
</dbReference>
<feature type="transmembrane region" description="Helical" evidence="6">
    <location>
        <begin position="88"/>
        <end position="109"/>
    </location>
</feature>
<feature type="transmembrane region" description="Helical" evidence="6">
    <location>
        <begin position="258"/>
        <end position="278"/>
    </location>
</feature>